<accession>E4N8U3</accession>
<proteinExistence type="predicted"/>
<dbReference type="HOGENOM" id="CLU_1487177_0_0_11"/>
<dbReference type="AlphaFoldDB" id="E4N8U3"/>
<reference evidence="1 2" key="1">
    <citation type="journal article" date="2010" name="DNA Res.">
        <title>Genome sequence of Kitasatospora setae NBRC 14216T: an evolutionary snapshot of the family Streptomycetaceae.</title>
        <authorList>
            <person name="Ichikawa N."/>
            <person name="Oguchi A."/>
            <person name="Ikeda H."/>
            <person name="Ishikawa J."/>
            <person name="Kitani S."/>
            <person name="Watanabe Y."/>
            <person name="Nakamura S."/>
            <person name="Katano Y."/>
            <person name="Kishi E."/>
            <person name="Sasagawa M."/>
            <person name="Ankai A."/>
            <person name="Fukui S."/>
            <person name="Hashimoto Y."/>
            <person name="Kamata S."/>
            <person name="Otoguro M."/>
            <person name="Tanikawa S."/>
            <person name="Nihira T."/>
            <person name="Horinouchi S."/>
            <person name="Ohnishi Y."/>
            <person name="Hayakawa M."/>
            <person name="Kuzuyama T."/>
            <person name="Arisawa A."/>
            <person name="Nomoto F."/>
            <person name="Miura H."/>
            <person name="Takahashi Y."/>
            <person name="Fujita N."/>
        </authorList>
    </citation>
    <scope>NUCLEOTIDE SEQUENCE [LARGE SCALE GENOMIC DNA]</scope>
    <source>
        <strain evidence="2">ATCC 33774 / DSM 43861 / JCM 3304 / KCC A-0304 / NBRC 14216 / KM-6054</strain>
    </source>
</reference>
<sequence length="181" mass="19274">MTAAAYFALRLEPVSGYGLPTTEGLLTASDCLTDRLPSDDDEHCWFGSPAEVLAACGGALPPEGRLCSLCLPADSAAVLAEEIRAAHPHAHEPVLLPDHPHPPAPAGRVLGWEVLGYDVGLLHTWLCNDLYRDAVRDLAVTTTPYGLLPDHPTAARLAAWANARTDTKPVTWFAAALAVHD</sequence>
<dbReference type="KEGG" id="ksk:KSE_17990"/>
<name>E4N8U3_KITSK</name>
<keyword evidence="2" id="KW-1185">Reference proteome</keyword>
<organism evidence="1 2">
    <name type="scientific">Kitasatospora setae (strain ATCC 33774 / DSM 43861 / JCM 3304 / KCC A-0304 / NBRC 14216 / KM-6054)</name>
    <name type="common">Streptomyces setae</name>
    <dbReference type="NCBI Taxonomy" id="452652"/>
    <lineage>
        <taxon>Bacteria</taxon>
        <taxon>Bacillati</taxon>
        <taxon>Actinomycetota</taxon>
        <taxon>Actinomycetes</taxon>
        <taxon>Kitasatosporales</taxon>
        <taxon>Streptomycetaceae</taxon>
        <taxon>Kitasatospora</taxon>
    </lineage>
</organism>
<dbReference type="STRING" id="452652.KSE_17990"/>
<dbReference type="EMBL" id="AP010968">
    <property type="protein sequence ID" value="BAJ27624.1"/>
    <property type="molecule type" value="Genomic_DNA"/>
</dbReference>
<protein>
    <submittedName>
        <fullName evidence="1">Uncharacterized protein</fullName>
    </submittedName>
</protein>
<evidence type="ECO:0000313" key="2">
    <source>
        <dbReference type="Proteomes" id="UP000007076"/>
    </source>
</evidence>
<dbReference type="Proteomes" id="UP000007076">
    <property type="component" value="Chromosome"/>
</dbReference>
<gene>
    <name evidence="1" type="ordered locus">KSE_17990</name>
</gene>
<evidence type="ECO:0000313" key="1">
    <source>
        <dbReference type="EMBL" id="BAJ27624.1"/>
    </source>
</evidence>
<dbReference type="PATRIC" id="fig|452652.3.peg.1807"/>